<accession>A0A3M7Q9E6</accession>
<dbReference type="OrthoDB" id="10039908at2759"/>
<dbReference type="STRING" id="10195.A0A3M7Q9E6"/>
<dbReference type="EMBL" id="REGN01006919">
    <property type="protein sequence ID" value="RNA07869.1"/>
    <property type="molecule type" value="Genomic_DNA"/>
</dbReference>
<evidence type="ECO:0000256" key="6">
    <source>
        <dbReference type="ARBA" id="ARBA00023136"/>
    </source>
</evidence>
<dbReference type="GO" id="GO:0005886">
    <property type="term" value="C:plasma membrane"/>
    <property type="evidence" value="ECO:0007669"/>
    <property type="project" value="TreeGrafter"/>
</dbReference>
<evidence type="ECO:0000256" key="4">
    <source>
        <dbReference type="ARBA" id="ARBA00022737"/>
    </source>
</evidence>
<gene>
    <name evidence="11" type="ORF">BpHYR1_030047</name>
</gene>
<evidence type="ECO:0000256" key="8">
    <source>
        <dbReference type="SAM" id="Phobius"/>
    </source>
</evidence>
<comment type="similarity">
    <text evidence="2">Belongs to the polycystin family.</text>
</comment>
<feature type="domain" description="REJ" evidence="10">
    <location>
        <begin position="1"/>
        <end position="460"/>
    </location>
</feature>
<comment type="subcellular location">
    <subcellularLocation>
        <location evidence="1">Membrane</location>
        <topology evidence="1">Multi-pass membrane protein</topology>
    </subcellularLocation>
</comment>
<evidence type="ECO:0000313" key="12">
    <source>
        <dbReference type="Proteomes" id="UP000276133"/>
    </source>
</evidence>
<comment type="caution">
    <text evidence="7">Lacks conserved residue(s) required for the propagation of feature annotation.</text>
</comment>
<evidence type="ECO:0000259" key="9">
    <source>
        <dbReference type="PROSITE" id="PS50095"/>
    </source>
</evidence>
<dbReference type="PROSITE" id="PS50095">
    <property type="entry name" value="PLAT"/>
    <property type="match status" value="1"/>
</dbReference>
<feature type="transmembrane region" description="Helical" evidence="8">
    <location>
        <begin position="679"/>
        <end position="699"/>
    </location>
</feature>
<dbReference type="InterPro" id="IPR046338">
    <property type="entry name" value="GAIN_dom_sf"/>
</dbReference>
<dbReference type="InterPro" id="IPR001024">
    <property type="entry name" value="PLAT/LH2_dom"/>
</dbReference>
<dbReference type="PROSITE" id="PS51111">
    <property type="entry name" value="REJ"/>
    <property type="match status" value="1"/>
</dbReference>
<organism evidence="11 12">
    <name type="scientific">Brachionus plicatilis</name>
    <name type="common">Marine rotifer</name>
    <name type="synonym">Brachionus muelleri</name>
    <dbReference type="NCBI Taxonomy" id="10195"/>
    <lineage>
        <taxon>Eukaryota</taxon>
        <taxon>Metazoa</taxon>
        <taxon>Spiralia</taxon>
        <taxon>Gnathifera</taxon>
        <taxon>Rotifera</taxon>
        <taxon>Eurotatoria</taxon>
        <taxon>Monogononta</taxon>
        <taxon>Pseudotrocha</taxon>
        <taxon>Ploima</taxon>
        <taxon>Brachionidae</taxon>
        <taxon>Brachionus</taxon>
    </lineage>
</organism>
<proteinExistence type="inferred from homology"/>
<evidence type="ECO:0000256" key="7">
    <source>
        <dbReference type="PROSITE-ProRule" id="PRU00152"/>
    </source>
</evidence>
<keyword evidence="4" id="KW-0677">Repeat</keyword>
<dbReference type="SMART" id="SM00308">
    <property type="entry name" value="LH2"/>
    <property type="match status" value="1"/>
</dbReference>
<dbReference type="GO" id="GO:0006816">
    <property type="term" value="P:calcium ion transport"/>
    <property type="evidence" value="ECO:0007669"/>
    <property type="project" value="TreeGrafter"/>
</dbReference>
<keyword evidence="5 8" id="KW-1133">Transmembrane helix</keyword>
<dbReference type="Gene3D" id="2.60.220.50">
    <property type="match status" value="1"/>
</dbReference>
<keyword evidence="6 8" id="KW-0472">Membrane</keyword>
<dbReference type="SUPFAM" id="SSF49723">
    <property type="entry name" value="Lipase/lipooxygenase domain (PLAT/LH2 domain)"/>
    <property type="match status" value="1"/>
</dbReference>
<evidence type="ECO:0000313" key="11">
    <source>
        <dbReference type="EMBL" id="RNA07869.1"/>
    </source>
</evidence>
<dbReference type="InterPro" id="IPR002859">
    <property type="entry name" value="PKD/REJ-like"/>
</dbReference>
<comment type="caution">
    <text evidence="11">The sequence shown here is derived from an EMBL/GenBank/DDBJ whole genome shotgun (WGS) entry which is preliminary data.</text>
</comment>
<reference evidence="11 12" key="1">
    <citation type="journal article" date="2018" name="Sci. Rep.">
        <title>Genomic signatures of local adaptation to the degree of environmental predictability in rotifers.</title>
        <authorList>
            <person name="Franch-Gras L."/>
            <person name="Hahn C."/>
            <person name="Garcia-Roger E.M."/>
            <person name="Carmona M.J."/>
            <person name="Serra M."/>
            <person name="Gomez A."/>
        </authorList>
    </citation>
    <scope>NUCLEOTIDE SEQUENCE [LARGE SCALE GENOMIC DNA]</scope>
    <source>
        <strain evidence="11">HYR1</strain>
    </source>
</reference>
<dbReference type="PANTHER" id="PTHR46730">
    <property type="entry name" value="POLYCYSTIN-1"/>
    <property type="match status" value="1"/>
</dbReference>
<dbReference type="GO" id="GO:0005261">
    <property type="term" value="F:monoatomic cation channel activity"/>
    <property type="evidence" value="ECO:0007669"/>
    <property type="project" value="TreeGrafter"/>
</dbReference>
<dbReference type="Pfam" id="PF01477">
    <property type="entry name" value="PLAT"/>
    <property type="match status" value="1"/>
</dbReference>
<evidence type="ECO:0000256" key="5">
    <source>
        <dbReference type="ARBA" id="ARBA00022989"/>
    </source>
</evidence>
<protein>
    <submittedName>
        <fullName evidence="11">Polycystin-1-like isoform X2</fullName>
    </submittedName>
</protein>
<evidence type="ECO:0000256" key="3">
    <source>
        <dbReference type="ARBA" id="ARBA00022692"/>
    </source>
</evidence>
<feature type="domain" description="PLAT" evidence="9">
    <location>
        <begin position="719"/>
        <end position="843"/>
    </location>
</feature>
<evidence type="ECO:0000259" key="10">
    <source>
        <dbReference type="PROSITE" id="PS51111"/>
    </source>
</evidence>
<dbReference type="InterPro" id="IPR014010">
    <property type="entry name" value="REJ_dom"/>
</dbReference>
<keyword evidence="3 8" id="KW-0812">Transmembrane</keyword>
<dbReference type="PANTHER" id="PTHR46730:SF1">
    <property type="entry name" value="PLAT DOMAIN-CONTAINING PROTEIN"/>
    <property type="match status" value="1"/>
</dbReference>
<evidence type="ECO:0000256" key="2">
    <source>
        <dbReference type="ARBA" id="ARBA00007200"/>
    </source>
</evidence>
<dbReference type="Pfam" id="PF02010">
    <property type="entry name" value="REJ"/>
    <property type="match status" value="1"/>
</dbReference>
<name>A0A3M7Q9E6_BRAPC</name>
<sequence length="854" mass="95441">MLRINPANQLVLESTCKSGCSHSTAQLYEHKIFFLKNQSYELLSDSLLDKYTLGSLSTELTMLPALFSLNPDIIYWRVELTIITQFSDSSTSNGSAVMNLKVNEKPFNGSCISEPTQGFALLTYFTIRCSGWTDNDGYIVRYEYFALDSNDSNPTALSYGKASELTTQLPQGLKSNLFRLYILVQVIDDSDAITAYLIPEPVTVRVEEGFVSKMSSELTQNAANSQFLTNLKSADLQQASKDIISMTSLLNNDDTGAADVQAKQTIKQLFVDVAANLQIGDISSVKLISSVLSVLTESTDQVSDLAASTALEKSVLLSKSLVDMSRNNGFEFLKQAANKIIDTSANTLLSSGINGSHKYYQSTEQILNDLVNMSSLHLSINQHTHVKSKSIDLKVSRTMASNLLDKNISLQGGHIQLPILNSSSLLMLKSFSLPKTIKPAADLHGSSMISLSYLTELGQEIKVADQKEPFKIHFNRDPSLIPNFTFIFTNASLAENTLYLTIEVVQPNTSLYIQIRPENLSVSYLVLIKLDELPGRGNYDFGKVLCADELQTQDDNVLYQINVNRSSINRLARKMVGVSISELSEMNTCENVSDKMNVSLFRNDFAYRVFSSGCYYRDAQSGEWLTDGMELVDDETNIELTSCRSTHLTDFAGGFLVLPTQVDFGNVFANASFADNPTIYITVIVLVCVYALAAVFCVFMDRVDKKKTKIHVLKSDGDYFYEVVLFTGSRKDAGTKSNVYMSLFGSRSHSDTLQLKSNDQNDDKYLFRRSAVNTFILSTDKALGSLYMCRVFHDNMAKSRQQASWYLRHVFVTDLQTKERYVFICEKWEYCVTNTHSNPDEHTSYFVVIIKVMT</sequence>
<evidence type="ECO:0000256" key="1">
    <source>
        <dbReference type="ARBA" id="ARBA00004141"/>
    </source>
</evidence>
<dbReference type="InterPro" id="IPR036392">
    <property type="entry name" value="PLAT/LH2_dom_sf"/>
</dbReference>
<dbReference type="Proteomes" id="UP000276133">
    <property type="component" value="Unassembled WGS sequence"/>
</dbReference>
<dbReference type="Gene3D" id="2.60.60.20">
    <property type="entry name" value="PLAT/LH2 domain"/>
    <property type="match status" value="1"/>
</dbReference>
<dbReference type="AlphaFoldDB" id="A0A3M7Q9E6"/>
<keyword evidence="12" id="KW-1185">Reference proteome</keyword>